<gene>
    <name evidence="1" type="ORF">A4X20_22470</name>
</gene>
<dbReference type="AlphaFoldDB" id="A0A178LVE6"/>
<dbReference type="GO" id="GO:0000287">
    <property type="term" value="F:magnesium ion binding"/>
    <property type="evidence" value="ECO:0007669"/>
    <property type="project" value="UniProtKB-ARBA"/>
</dbReference>
<accession>A0A178LVE6</accession>
<name>A0A178LVE6_MYCIR</name>
<evidence type="ECO:0000313" key="2">
    <source>
        <dbReference type="Proteomes" id="UP000078396"/>
    </source>
</evidence>
<protein>
    <recommendedName>
        <fullName evidence="3">Thiamine pyrophosphate enzyme N-terminal TPP-binding domain-containing protein</fullName>
    </recommendedName>
</protein>
<reference evidence="1 2" key="1">
    <citation type="submission" date="2016-04" db="EMBL/GenBank/DDBJ databases">
        <title>Draft Genome Sequences of Staphylococcus capitis Strain H36, S. capitis Strain H65, S. cohnii Strain H62, S. hominis Strain H69, Mycobacterium iranicum Strain H39, Plantibacter sp. Strain H53, Pseudomonas oryzihabitans Strain H72, and Microbacterium sp. Strain H83, isolated from residential settings.</title>
        <authorList>
            <person name="Lymperopoulou D."/>
            <person name="Adams R.I."/>
            <person name="Lindow S."/>
            <person name="Coil D.A."/>
            <person name="Jospin G."/>
            <person name="Eisen J.A."/>
        </authorList>
    </citation>
    <scope>NUCLEOTIDE SEQUENCE [LARGE SCALE GENOMIC DNA]</scope>
    <source>
        <strain evidence="1 2">H39</strain>
    </source>
</reference>
<evidence type="ECO:0008006" key="3">
    <source>
        <dbReference type="Google" id="ProtNLM"/>
    </source>
</evidence>
<evidence type="ECO:0000313" key="1">
    <source>
        <dbReference type="EMBL" id="OAN37501.1"/>
    </source>
</evidence>
<organism evidence="1 2">
    <name type="scientific">Mycolicibacterium iranicum</name>
    <name type="common">Mycobacterium iranicum</name>
    <dbReference type="NCBI Taxonomy" id="912594"/>
    <lineage>
        <taxon>Bacteria</taxon>
        <taxon>Bacillati</taxon>
        <taxon>Actinomycetota</taxon>
        <taxon>Actinomycetes</taxon>
        <taxon>Mycobacteriales</taxon>
        <taxon>Mycobacteriaceae</taxon>
        <taxon>Mycolicibacterium</taxon>
    </lineage>
</organism>
<dbReference type="Gene3D" id="3.40.50.970">
    <property type="match status" value="1"/>
</dbReference>
<dbReference type="SUPFAM" id="SSF52518">
    <property type="entry name" value="Thiamin diphosphate-binding fold (THDP-binding)"/>
    <property type="match status" value="1"/>
</dbReference>
<sequence>MYVDDRNVKQPEAKAGSGVKLLLDKLVESDITFAASLPDSWVNDVVVGVEEDDRFKSVIVNREESAIALCAGSFFAGVKSVAIMGTSGFMASIYAITKVCYTYQIGFPIIFTVRGTITDTAPNHQSHAEVFERTRLALGIDMLTLDHESDFDAIPAACYHARIVKRPTLIGITNQLP</sequence>
<proteinExistence type="predicted"/>
<dbReference type="EMBL" id="LWCS01000027">
    <property type="protein sequence ID" value="OAN37501.1"/>
    <property type="molecule type" value="Genomic_DNA"/>
</dbReference>
<comment type="caution">
    <text evidence="1">The sequence shown here is derived from an EMBL/GenBank/DDBJ whole genome shotgun (WGS) entry which is preliminary data.</text>
</comment>
<dbReference type="InterPro" id="IPR029061">
    <property type="entry name" value="THDP-binding"/>
</dbReference>
<dbReference type="Proteomes" id="UP000078396">
    <property type="component" value="Unassembled WGS sequence"/>
</dbReference>
<dbReference type="RefSeq" id="WP_064282556.1">
    <property type="nucleotide sequence ID" value="NZ_LWCS01000027.1"/>
</dbReference>